<sequence>MSTAETPAQRLARNFSELLQELRVAQAGVQILFAFLLAVAFTEAYEEQSFGLRMLHLVTVLLTTVSSALLIAPAVWHRVLFRQGRRADILRKANLFALWGIGFLAAAMTGTVILIAEVAVGGPGAIVIGVAAALMFATLWFVLPRLFNHHADGEE</sequence>
<dbReference type="Proteomes" id="UP000183561">
    <property type="component" value="Unassembled WGS sequence"/>
</dbReference>
<dbReference type="Pfam" id="PF19853">
    <property type="entry name" value="DUF6328"/>
    <property type="match status" value="1"/>
</dbReference>
<dbReference type="AlphaFoldDB" id="A0A1H5A0Q0"/>
<evidence type="ECO:0008006" key="3">
    <source>
        <dbReference type="Google" id="ProtNLM"/>
    </source>
</evidence>
<protein>
    <recommendedName>
        <fullName evidence="3">Integral membrane protein</fullName>
    </recommendedName>
</protein>
<organism evidence="1 2">
    <name type="scientific">Rhodococcus koreensis</name>
    <dbReference type="NCBI Taxonomy" id="99653"/>
    <lineage>
        <taxon>Bacteria</taxon>
        <taxon>Bacillati</taxon>
        <taxon>Actinomycetota</taxon>
        <taxon>Actinomycetes</taxon>
        <taxon>Mycobacteriales</taxon>
        <taxon>Nocardiaceae</taxon>
        <taxon>Rhodococcus</taxon>
    </lineage>
</organism>
<dbReference type="EMBL" id="FNSV01000005">
    <property type="protein sequence ID" value="SED35160.1"/>
    <property type="molecule type" value="Genomic_DNA"/>
</dbReference>
<dbReference type="RefSeq" id="WP_072945984.1">
    <property type="nucleotide sequence ID" value="NZ_CP070609.1"/>
</dbReference>
<name>A0A1H5A0Q0_9NOCA</name>
<dbReference type="InterPro" id="IPR046291">
    <property type="entry name" value="DUF6328"/>
</dbReference>
<accession>A0A1H5A0Q0</accession>
<proteinExistence type="predicted"/>
<dbReference type="OrthoDB" id="3625784at2"/>
<reference evidence="2" key="1">
    <citation type="submission" date="2016-10" db="EMBL/GenBank/DDBJ databases">
        <authorList>
            <person name="Varghese N."/>
            <person name="Submissions S."/>
        </authorList>
    </citation>
    <scope>NUCLEOTIDE SEQUENCE [LARGE SCALE GENOMIC DNA]</scope>
    <source>
        <strain evidence="2">DSM 44498</strain>
    </source>
</reference>
<evidence type="ECO:0000313" key="2">
    <source>
        <dbReference type="Proteomes" id="UP000183561"/>
    </source>
</evidence>
<evidence type="ECO:0000313" key="1">
    <source>
        <dbReference type="EMBL" id="SED35160.1"/>
    </source>
</evidence>
<keyword evidence="2" id="KW-1185">Reference proteome</keyword>
<gene>
    <name evidence="1" type="ORF">SAMN04490239_7921</name>
</gene>